<proteinExistence type="inferred from homology"/>
<evidence type="ECO:0000259" key="7">
    <source>
        <dbReference type="SMART" id="SM00829"/>
    </source>
</evidence>
<dbReference type="KEGG" id="gaz:Pan241w_39150"/>
<sequence length="334" mass="36531">MKAMILNQRADISRSPLSLVDVPAPEPGPNEILIRVHCCAICRTDLHVIEGDLPETKSPIIPGHQVVGTIIKMGTACKRFQHGTRVGIAWLRSTCGVCEFCQSGRENLCEQSHFTGYHADGGYAELAVVHEDYAYAIPDVFSDTEATPLLCAGIIGYRALKRSELKPGERLGIYGFGSSAHVVIQIALHRGCDVFVVTRGEKHRKLAREMGAVWVGERADQMPVKVHSAIIFAPAGELVPAALKQLEKGGTLALAGIYMSDIPQLNYEETLFYERSLRSVTANTRADGQELFLEAAEIPIRPHITTYSLQDANRALIDLKNDQINGTGVLVMES</sequence>
<comment type="cofactor">
    <cofactor evidence="1">
        <name>Zn(2+)</name>
        <dbReference type="ChEBI" id="CHEBI:29105"/>
    </cofactor>
</comment>
<dbReference type="Proteomes" id="UP000317171">
    <property type="component" value="Chromosome"/>
</dbReference>
<reference evidence="8 9" key="1">
    <citation type="submission" date="2019-02" db="EMBL/GenBank/DDBJ databases">
        <title>Deep-cultivation of Planctomycetes and their phenomic and genomic characterization uncovers novel biology.</title>
        <authorList>
            <person name="Wiegand S."/>
            <person name="Jogler M."/>
            <person name="Boedeker C."/>
            <person name="Pinto D."/>
            <person name="Vollmers J."/>
            <person name="Rivas-Marin E."/>
            <person name="Kohn T."/>
            <person name="Peeters S.H."/>
            <person name="Heuer A."/>
            <person name="Rast P."/>
            <person name="Oberbeckmann S."/>
            <person name="Bunk B."/>
            <person name="Jeske O."/>
            <person name="Meyerdierks A."/>
            <person name="Storesund J.E."/>
            <person name="Kallscheuer N."/>
            <person name="Luecker S."/>
            <person name="Lage O.M."/>
            <person name="Pohl T."/>
            <person name="Merkel B.J."/>
            <person name="Hornburger P."/>
            <person name="Mueller R.-W."/>
            <person name="Bruemmer F."/>
            <person name="Labrenz M."/>
            <person name="Spormann A.M."/>
            <person name="Op den Camp H."/>
            <person name="Overmann J."/>
            <person name="Amann R."/>
            <person name="Jetten M.S.M."/>
            <person name="Mascher T."/>
            <person name="Medema M.H."/>
            <person name="Devos D.P."/>
            <person name="Kaster A.-K."/>
            <person name="Ovreas L."/>
            <person name="Rohde M."/>
            <person name="Galperin M.Y."/>
            <person name="Jogler C."/>
        </authorList>
    </citation>
    <scope>NUCLEOTIDE SEQUENCE [LARGE SCALE GENOMIC DNA]</scope>
    <source>
        <strain evidence="8 9">Pan241w</strain>
    </source>
</reference>
<dbReference type="InterPro" id="IPR014187">
    <property type="entry name" value="ADH_Zn_typ-2"/>
</dbReference>
<evidence type="ECO:0000256" key="6">
    <source>
        <dbReference type="ARBA" id="ARBA00023002"/>
    </source>
</evidence>
<dbReference type="SUPFAM" id="SSF50129">
    <property type="entry name" value="GroES-like"/>
    <property type="match status" value="1"/>
</dbReference>
<dbReference type="SMART" id="SM00829">
    <property type="entry name" value="PKS_ER"/>
    <property type="match status" value="1"/>
</dbReference>
<dbReference type="EMBL" id="CP036269">
    <property type="protein sequence ID" value="QDT43811.1"/>
    <property type="molecule type" value="Genomic_DNA"/>
</dbReference>
<dbReference type="InterPro" id="IPR036291">
    <property type="entry name" value="NAD(P)-bd_dom_sf"/>
</dbReference>
<evidence type="ECO:0000256" key="1">
    <source>
        <dbReference type="ARBA" id="ARBA00001947"/>
    </source>
</evidence>
<evidence type="ECO:0000313" key="8">
    <source>
        <dbReference type="EMBL" id="QDT43811.1"/>
    </source>
</evidence>
<dbReference type="OrthoDB" id="9806940at2"/>
<name>A0A517RIW3_9PLAN</name>
<dbReference type="NCBIfam" id="TIGR02822">
    <property type="entry name" value="adh_fam_2"/>
    <property type="match status" value="1"/>
</dbReference>
<evidence type="ECO:0000313" key="9">
    <source>
        <dbReference type="Proteomes" id="UP000317171"/>
    </source>
</evidence>
<organism evidence="8 9">
    <name type="scientific">Gimesia alba</name>
    <dbReference type="NCBI Taxonomy" id="2527973"/>
    <lineage>
        <taxon>Bacteria</taxon>
        <taxon>Pseudomonadati</taxon>
        <taxon>Planctomycetota</taxon>
        <taxon>Planctomycetia</taxon>
        <taxon>Planctomycetales</taxon>
        <taxon>Planctomycetaceae</taxon>
        <taxon>Gimesia</taxon>
    </lineage>
</organism>
<dbReference type="Gene3D" id="3.40.50.720">
    <property type="entry name" value="NAD(P)-binding Rossmann-like Domain"/>
    <property type="match status" value="1"/>
</dbReference>
<dbReference type="InterPro" id="IPR013154">
    <property type="entry name" value="ADH-like_N"/>
</dbReference>
<dbReference type="AlphaFoldDB" id="A0A517RIW3"/>
<dbReference type="InterPro" id="IPR020843">
    <property type="entry name" value="ER"/>
</dbReference>
<dbReference type="EC" id="1.1.1.1" evidence="3"/>
<dbReference type="Pfam" id="PF08240">
    <property type="entry name" value="ADH_N"/>
    <property type="match status" value="1"/>
</dbReference>
<dbReference type="SUPFAM" id="SSF51735">
    <property type="entry name" value="NAD(P)-binding Rossmann-fold domains"/>
    <property type="match status" value="1"/>
</dbReference>
<accession>A0A517RIW3</accession>
<dbReference type="RefSeq" id="WP_145218761.1">
    <property type="nucleotide sequence ID" value="NZ_CP036269.1"/>
</dbReference>
<dbReference type="GO" id="GO:0046872">
    <property type="term" value="F:metal ion binding"/>
    <property type="evidence" value="ECO:0007669"/>
    <property type="project" value="UniProtKB-KW"/>
</dbReference>
<gene>
    <name evidence="8" type="primary">adh</name>
    <name evidence="8" type="ORF">Pan241w_39150</name>
</gene>
<evidence type="ECO:0000256" key="3">
    <source>
        <dbReference type="ARBA" id="ARBA00013190"/>
    </source>
</evidence>
<dbReference type="Pfam" id="PF00107">
    <property type="entry name" value="ADH_zinc_N"/>
    <property type="match status" value="1"/>
</dbReference>
<dbReference type="GO" id="GO:0005737">
    <property type="term" value="C:cytoplasm"/>
    <property type="evidence" value="ECO:0007669"/>
    <property type="project" value="TreeGrafter"/>
</dbReference>
<dbReference type="PANTHER" id="PTHR42940">
    <property type="entry name" value="ALCOHOL DEHYDROGENASE 1-RELATED"/>
    <property type="match status" value="1"/>
</dbReference>
<keyword evidence="4" id="KW-0479">Metal-binding</keyword>
<dbReference type="GO" id="GO:0004022">
    <property type="term" value="F:alcohol dehydrogenase (NAD+) activity"/>
    <property type="evidence" value="ECO:0007669"/>
    <property type="project" value="UniProtKB-EC"/>
</dbReference>
<dbReference type="InterPro" id="IPR011032">
    <property type="entry name" value="GroES-like_sf"/>
</dbReference>
<keyword evidence="9" id="KW-1185">Reference proteome</keyword>
<evidence type="ECO:0000256" key="4">
    <source>
        <dbReference type="ARBA" id="ARBA00022723"/>
    </source>
</evidence>
<dbReference type="CDD" id="cd08298">
    <property type="entry name" value="CAD2"/>
    <property type="match status" value="1"/>
</dbReference>
<protein>
    <recommendedName>
        <fullName evidence="3">alcohol dehydrogenase</fullName>
        <ecNumber evidence="3">1.1.1.1</ecNumber>
    </recommendedName>
</protein>
<evidence type="ECO:0000256" key="5">
    <source>
        <dbReference type="ARBA" id="ARBA00022833"/>
    </source>
</evidence>
<comment type="similarity">
    <text evidence="2">Belongs to the zinc-containing alcohol dehydrogenase family.</text>
</comment>
<keyword evidence="5" id="KW-0862">Zinc</keyword>
<dbReference type="InterPro" id="IPR013149">
    <property type="entry name" value="ADH-like_C"/>
</dbReference>
<feature type="domain" description="Enoyl reductase (ER)" evidence="7">
    <location>
        <begin position="13"/>
        <end position="330"/>
    </location>
</feature>
<evidence type="ECO:0000256" key="2">
    <source>
        <dbReference type="ARBA" id="ARBA00008072"/>
    </source>
</evidence>
<keyword evidence="6 8" id="KW-0560">Oxidoreductase</keyword>
<dbReference type="PANTHER" id="PTHR42940:SF8">
    <property type="entry name" value="VACUOLAR PROTEIN SORTING-ASSOCIATED PROTEIN 11"/>
    <property type="match status" value="1"/>
</dbReference>
<dbReference type="Gene3D" id="3.90.180.10">
    <property type="entry name" value="Medium-chain alcohol dehydrogenases, catalytic domain"/>
    <property type="match status" value="1"/>
</dbReference>